<protein>
    <submittedName>
        <fullName evidence="5">Aldolase</fullName>
    </submittedName>
</protein>
<dbReference type="Gene3D" id="3.20.20.60">
    <property type="entry name" value="Phosphoenolpyruvate-binding domains"/>
    <property type="match status" value="1"/>
</dbReference>
<dbReference type="InterPro" id="IPR005000">
    <property type="entry name" value="Aldolase/citrate-lyase_domain"/>
</dbReference>
<dbReference type="PANTHER" id="PTHR30502:SF0">
    <property type="entry name" value="PHOSPHOENOLPYRUVATE CARBOXYLASE FAMILY PROTEIN"/>
    <property type="match status" value="1"/>
</dbReference>
<dbReference type="RefSeq" id="WP_139679581.1">
    <property type="nucleotide sequence ID" value="NZ_VDMN01000014.1"/>
</dbReference>
<dbReference type="EMBL" id="VDMN01000014">
    <property type="protein sequence ID" value="TNM59609.1"/>
    <property type="molecule type" value="Genomic_DNA"/>
</dbReference>
<dbReference type="GO" id="GO:0046872">
    <property type="term" value="F:metal ion binding"/>
    <property type="evidence" value="ECO:0007669"/>
    <property type="project" value="UniProtKB-KW"/>
</dbReference>
<organism evidence="5 6">
    <name type="scientific">Aliirhizobium smilacinae</name>
    <dbReference type="NCBI Taxonomy" id="1395944"/>
    <lineage>
        <taxon>Bacteria</taxon>
        <taxon>Pseudomonadati</taxon>
        <taxon>Pseudomonadota</taxon>
        <taxon>Alphaproteobacteria</taxon>
        <taxon>Hyphomicrobiales</taxon>
        <taxon>Rhizobiaceae</taxon>
        <taxon>Aliirhizobium</taxon>
    </lineage>
</organism>
<comment type="similarity">
    <text evidence="1">Belongs to the HpcH/HpaI aldolase family.</text>
</comment>
<dbReference type="PANTHER" id="PTHR30502">
    <property type="entry name" value="2-KETO-3-DEOXY-L-RHAMNONATE ALDOLASE"/>
    <property type="match status" value="1"/>
</dbReference>
<keyword evidence="3" id="KW-0456">Lyase</keyword>
<name>A0A5C4X8E6_9HYPH</name>
<feature type="domain" description="HpcH/HpaI aldolase/citrate lyase" evidence="4">
    <location>
        <begin position="11"/>
        <end position="232"/>
    </location>
</feature>
<reference evidence="5 6" key="1">
    <citation type="submission" date="2019-06" db="EMBL/GenBank/DDBJ databases">
        <title>The draft genome of Rhizobium smilacinae PTYR-5.</title>
        <authorList>
            <person name="Liu L."/>
            <person name="Li L."/>
            <person name="Zhang X."/>
        </authorList>
    </citation>
    <scope>NUCLEOTIDE SEQUENCE [LARGE SCALE GENOMIC DNA]</scope>
    <source>
        <strain evidence="5 6">PTYR-5</strain>
    </source>
</reference>
<sequence length="245" mass="25840">MKQDDPIICTFSIMRSPEAIEIIALAGFNAVILDLEHGPYSIDSLGSLILAARARGIYAIVRVLKNDPVMIGAVLDAGADGVLVPQVSTKSEAQVAVDAARFAPDGMRGANSWVRAADFGGSSDWFAKANREVAVIVMIEGKAGVENVMEIVSTPSLDGVFLGPVDLSHSLGVPGQVDHDLVLEKMRHVLSVAKLHSLATAVFSPTPEASKRWIDMGARIVACGVDTGHLLQAMKSAVSTSRKGI</sequence>
<proteinExistence type="inferred from homology"/>
<dbReference type="OrthoDB" id="9802624at2"/>
<dbReference type="InterPro" id="IPR015813">
    <property type="entry name" value="Pyrv/PenolPyrv_kinase-like_dom"/>
</dbReference>
<dbReference type="SUPFAM" id="SSF51621">
    <property type="entry name" value="Phosphoenolpyruvate/pyruvate domain"/>
    <property type="match status" value="1"/>
</dbReference>
<evidence type="ECO:0000256" key="1">
    <source>
        <dbReference type="ARBA" id="ARBA00005568"/>
    </source>
</evidence>
<evidence type="ECO:0000313" key="6">
    <source>
        <dbReference type="Proteomes" id="UP000311605"/>
    </source>
</evidence>
<dbReference type="AlphaFoldDB" id="A0A5C4X8E6"/>
<keyword evidence="6" id="KW-1185">Reference proteome</keyword>
<dbReference type="Pfam" id="PF03328">
    <property type="entry name" value="HpcH_HpaI"/>
    <property type="match status" value="1"/>
</dbReference>
<dbReference type="InterPro" id="IPR040442">
    <property type="entry name" value="Pyrv_kinase-like_dom_sf"/>
</dbReference>
<evidence type="ECO:0000313" key="5">
    <source>
        <dbReference type="EMBL" id="TNM59609.1"/>
    </source>
</evidence>
<evidence type="ECO:0000256" key="2">
    <source>
        <dbReference type="ARBA" id="ARBA00022723"/>
    </source>
</evidence>
<accession>A0A5C4X8E6</accession>
<keyword evidence="2" id="KW-0479">Metal-binding</keyword>
<gene>
    <name evidence="5" type="ORF">FHP24_28265</name>
</gene>
<evidence type="ECO:0000256" key="3">
    <source>
        <dbReference type="ARBA" id="ARBA00023239"/>
    </source>
</evidence>
<comment type="caution">
    <text evidence="5">The sequence shown here is derived from an EMBL/GenBank/DDBJ whole genome shotgun (WGS) entry which is preliminary data.</text>
</comment>
<dbReference type="GO" id="GO:0005737">
    <property type="term" value="C:cytoplasm"/>
    <property type="evidence" value="ECO:0007669"/>
    <property type="project" value="TreeGrafter"/>
</dbReference>
<dbReference type="Proteomes" id="UP000311605">
    <property type="component" value="Unassembled WGS sequence"/>
</dbReference>
<evidence type="ECO:0000259" key="4">
    <source>
        <dbReference type="Pfam" id="PF03328"/>
    </source>
</evidence>
<dbReference type="InterPro" id="IPR050251">
    <property type="entry name" value="HpcH-HpaI_aldolase"/>
</dbReference>
<dbReference type="GO" id="GO:0016832">
    <property type="term" value="F:aldehyde-lyase activity"/>
    <property type="evidence" value="ECO:0007669"/>
    <property type="project" value="TreeGrafter"/>
</dbReference>